<name>A0ABR0AUF4_9CRUS</name>
<proteinExistence type="predicted"/>
<reference evidence="1 2" key="1">
    <citation type="journal article" date="2023" name="Nucleic Acids Res.">
        <title>The hologenome of Daphnia magna reveals possible DNA methylation and microbiome-mediated evolution of the host genome.</title>
        <authorList>
            <person name="Chaturvedi A."/>
            <person name="Li X."/>
            <person name="Dhandapani V."/>
            <person name="Marshall H."/>
            <person name="Kissane S."/>
            <person name="Cuenca-Cambronero M."/>
            <person name="Asole G."/>
            <person name="Calvet F."/>
            <person name="Ruiz-Romero M."/>
            <person name="Marangio P."/>
            <person name="Guigo R."/>
            <person name="Rago D."/>
            <person name="Mirbahai L."/>
            <person name="Eastwood N."/>
            <person name="Colbourne J.K."/>
            <person name="Zhou J."/>
            <person name="Mallon E."/>
            <person name="Orsini L."/>
        </authorList>
    </citation>
    <scope>NUCLEOTIDE SEQUENCE [LARGE SCALE GENOMIC DNA]</scope>
    <source>
        <strain evidence="1">LRV0_1</strain>
    </source>
</reference>
<keyword evidence="2" id="KW-1185">Reference proteome</keyword>
<evidence type="ECO:0000313" key="2">
    <source>
        <dbReference type="Proteomes" id="UP001234178"/>
    </source>
</evidence>
<dbReference type="Proteomes" id="UP001234178">
    <property type="component" value="Unassembled WGS sequence"/>
</dbReference>
<evidence type="ECO:0000313" key="1">
    <source>
        <dbReference type="EMBL" id="KAK4028762.1"/>
    </source>
</evidence>
<organism evidence="1 2">
    <name type="scientific">Daphnia magna</name>
    <dbReference type="NCBI Taxonomy" id="35525"/>
    <lineage>
        <taxon>Eukaryota</taxon>
        <taxon>Metazoa</taxon>
        <taxon>Ecdysozoa</taxon>
        <taxon>Arthropoda</taxon>
        <taxon>Crustacea</taxon>
        <taxon>Branchiopoda</taxon>
        <taxon>Diplostraca</taxon>
        <taxon>Cladocera</taxon>
        <taxon>Anomopoda</taxon>
        <taxon>Daphniidae</taxon>
        <taxon>Daphnia</taxon>
    </lineage>
</organism>
<gene>
    <name evidence="1" type="ORF">OUZ56_021781</name>
</gene>
<sequence length="78" mass="8723">MWNSLAEVERGSPIRAYVKVGPLVTHPARVADVDDSNFRPIFAVDGSGKDLFLKKLPALVISGFLFIGNYQGWNEKRF</sequence>
<comment type="caution">
    <text evidence="1">The sequence shown here is derived from an EMBL/GenBank/DDBJ whole genome shotgun (WGS) entry which is preliminary data.</text>
</comment>
<protein>
    <submittedName>
        <fullName evidence="1">Uncharacterized protein</fullName>
    </submittedName>
</protein>
<dbReference type="EMBL" id="JAOYFB010000039">
    <property type="protein sequence ID" value="KAK4028762.1"/>
    <property type="molecule type" value="Genomic_DNA"/>
</dbReference>
<accession>A0ABR0AUF4</accession>